<dbReference type="PATRIC" id="fig|523841.21.peg.2051"/>
<keyword evidence="1" id="KW-1133">Transmembrane helix</keyword>
<reference evidence="2 6" key="2">
    <citation type="journal article" date="2012" name="J. Bacteriol.">
        <title>Complete genome sequence of the metabolically versatile halophilic archaeon Haloferax mediterranei, a poly(3-hydroxybutyrate-co-3-hydroxyvalerate) producer.</title>
        <authorList>
            <person name="Han J."/>
            <person name="Zhang F."/>
            <person name="Hou J."/>
            <person name="Liu X."/>
            <person name="Li M."/>
            <person name="Liu H."/>
            <person name="Cai L."/>
            <person name="Zhang B."/>
            <person name="Chen Y."/>
            <person name="Zhou J."/>
            <person name="Hu S."/>
            <person name="Xiang H."/>
        </authorList>
    </citation>
    <scope>NUCLEOTIDE SEQUENCE [LARGE SCALE GENOMIC DNA]</scope>
    <source>
        <strain evidence="6">ATCC 33500 / DSM 1411 / JCM 8866 / NBRC 14739 / NCIMB 2177 / R-4</strain>
        <strain evidence="2">CGMCC 1.2087</strain>
    </source>
</reference>
<dbReference type="Proteomes" id="UP000006469">
    <property type="component" value="Chromosome"/>
</dbReference>
<dbReference type="EMBL" id="CP039139">
    <property type="protein sequence ID" value="QCQ74364.1"/>
    <property type="molecule type" value="Genomic_DNA"/>
</dbReference>
<name>I3R0P1_HALMT</name>
<feature type="transmembrane region" description="Helical" evidence="1">
    <location>
        <begin position="42"/>
        <end position="60"/>
    </location>
</feature>
<dbReference type="HOGENOM" id="CLU_147140_0_0_2"/>
<reference evidence="5 9" key="6">
    <citation type="submission" date="2019-04" db="EMBL/GenBank/DDBJ databases">
        <title>Methylomes of two halophilic Archaea, Haloarcula marismortui and Haloferax mediterranei.</title>
        <authorList>
            <person name="DasSarma S."/>
            <person name="DasSarma P."/>
            <person name="DasSarma S."/>
            <person name="Fomenkov A."/>
            <person name="Vincze T."/>
            <person name="Anton B.P."/>
            <person name="Roberts R.J."/>
        </authorList>
    </citation>
    <scope>NUCLEOTIDE SEQUENCE [LARGE SCALE GENOMIC DNA]</scope>
    <source>
        <strain evidence="5">ATCC 33500</strain>
        <strain evidence="9">ATCC 33500 / DSM 1411 / JCM 8866 / NBRC 14739 / NCIMB 2177 / R-4</strain>
    </source>
</reference>
<dbReference type="InterPro" id="IPR055977">
    <property type="entry name" value="DUF7555"/>
</dbReference>
<dbReference type="AlphaFoldDB" id="I3R0P1"/>
<dbReference type="STRING" id="523841.HFX_0058"/>
<gene>
    <name evidence="2" type="ordered locus">HFX_0058</name>
    <name evidence="3" type="ORF">BM92_09000</name>
    <name evidence="4" type="ORF">C439_10105</name>
    <name evidence="5" type="ORF">E6P09_03385</name>
</gene>
<keyword evidence="1" id="KW-0812">Transmembrane</keyword>
<dbReference type="Proteomes" id="UP000011603">
    <property type="component" value="Unassembled WGS sequence"/>
</dbReference>
<evidence type="ECO:0000313" key="7">
    <source>
        <dbReference type="Proteomes" id="UP000011603"/>
    </source>
</evidence>
<proteinExistence type="predicted"/>
<accession>I3R0P1</accession>
<evidence type="ECO:0000313" key="5">
    <source>
        <dbReference type="EMBL" id="QCQ74364.1"/>
    </source>
</evidence>
<protein>
    <submittedName>
        <fullName evidence="2">Uncharacterized protein</fullName>
    </submittedName>
</protein>
<dbReference type="Proteomes" id="UP000299011">
    <property type="component" value="Chromosome"/>
</dbReference>
<dbReference type="eggNOG" id="arCOG06421">
    <property type="taxonomic scope" value="Archaea"/>
</dbReference>
<reference evidence="4 7" key="3">
    <citation type="journal article" date="2014" name="PLoS Genet.">
        <title>Phylogenetically driven sequencing of extremely halophilic archaea reveals strategies for static and dynamic osmo-response.</title>
        <authorList>
            <person name="Becker E.A."/>
            <person name="Seitzer P.M."/>
            <person name="Tritt A."/>
            <person name="Larsen D."/>
            <person name="Krusor M."/>
            <person name="Yao A.I."/>
            <person name="Wu D."/>
            <person name="Madern D."/>
            <person name="Eisen J.A."/>
            <person name="Darling A.E."/>
            <person name="Facciotti M.T."/>
        </authorList>
    </citation>
    <scope>NUCLEOTIDE SEQUENCE [LARGE SCALE GENOMIC DNA]</scope>
    <source>
        <strain evidence="4">ATCC 33500</strain>
        <strain evidence="7">ATCC 33500 / DSM 1411 / JCM 8866 / NBRC 14739 / NCIMB 2177 / R-4</strain>
    </source>
</reference>
<keyword evidence="1" id="KW-0472">Membrane</keyword>
<evidence type="ECO:0000313" key="3">
    <source>
        <dbReference type="EMBL" id="AHZ22771.1"/>
    </source>
</evidence>
<dbReference type="KEGG" id="hme:HFX_0058"/>
<evidence type="ECO:0000313" key="4">
    <source>
        <dbReference type="EMBL" id="EMA02928.1"/>
    </source>
</evidence>
<feature type="transmembrane region" description="Helical" evidence="1">
    <location>
        <begin position="108"/>
        <end position="132"/>
    </location>
</feature>
<evidence type="ECO:0000256" key="1">
    <source>
        <dbReference type="SAM" id="Phobius"/>
    </source>
</evidence>
<keyword evidence="7" id="KW-1185">Reference proteome</keyword>
<dbReference type="GeneID" id="40155428"/>
<dbReference type="EMBL" id="AOLO01000007">
    <property type="protein sequence ID" value="EMA02928.1"/>
    <property type="molecule type" value="Genomic_DNA"/>
</dbReference>
<dbReference type="RefSeq" id="WP_004058719.1">
    <property type="nucleotide sequence ID" value="NC_017941.2"/>
</dbReference>
<evidence type="ECO:0000313" key="9">
    <source>
        <dbReference type="Proteomes" id="UP000299011"/>
    </source>
</evidence>
<dbReference type="EMBL" id="CP007551">
    <property type="protein sequence ID" value="AHZ22771.1"/>
    <property type="molecule type" value="Genomic_DNA"/>
</dbReference>
<organism evidence="2 6">
    <name type="scientific">Haloferax mediterranei (strain ATCC 33500 / DSM 1411 / JCM 8866 / NBRC 14739 / NCIMB 2177 / R-4)</name>
    <name type="common">Halobacterium mediterranei</name>
    <dbReference type="NCBI Taxonomy" id="523841"/>
    <lineage>
        <taxon>Archaea</taxon>
        <taxon>Methanobacteriati</taxon>
        <taxon>Methanobacteriota</taxon>
        <taxon>Stenosarchaea group</taxon>
        <taxon>Halobacteria</taxon>
        <taxon>Halobacteriales</taxon>
        <taxon>Haloferacaceae</taxon>
        <taxon>Haloferax</taxon>
    </lineage>
</organism>
<reference evidence="2" key="5">
    <citation type="submission" date="2014-05" db="EMBL/GenBank/DDBJ databases">
        <authorList>
            <person name="Wang L."/>
            <person name="Yang H."/>
            <person name="Xiang H."/>
        </authorList>
    </citation>
    <scope>NUCLEOTIDE SEQUENCE</scope>
    <source>
        <strain evidence="2">CGMCC 1.2087</strain>
    </source>
</reference>
<evidence type="ECO:0000313" key="2">
    <source>
        <dbReference type="EMBL" id="AFK17801.1"/>
    </source>
</evidence>
<reference evidence="2" key="1">
    <citation type="journal article" date="2012" name="Appl. Environ. Microbiol.">
        <title>Identification of the haloarchaeal phasin (PhaP) that functions in polyhydroxyalkanoate accumulation and granule formation in Haloferax mediterranei.</title>
        <authorList>
            <person name="Cai S."/>
            <person name="Cai L."/>
            <person name="Liu H."/>
            <person name="Liu X."/>
            <person name="Han J."/>
            <person name="Zhou J."/>
            <person name="Xiang H."/>
        </authorList>
    </citation>
    <scope>NUCLEOTIDE SEQUENCE</scope>
    <source>
        <strain evidence="2">CGMCC 1.2087</strain>
    </source>
</reference>
<dbReference type="EMBL" id="CP001868">
    <property type="protein sequence ID" value="AFK17801.1"/>
    <property type="molecule type" value="Genomic_DNA"/>
</dbReference>
<dbReference type="PaxDb" id="523841-HFX_0058"/>
<sequence length="134" mass="14327">MVDTRRLGIKFIDAGAYALVITAVVFGLGALLALLVRIRPLLGAKWFMFLVGFVMLAYSALKLRPTPLWKDKEKPSREPVGIQAAVAGALPSKYYLPASERLSVSAKLFVASLSVLATSLAMEVIFGIGIGMGS</sequence>
<feature type="transmembrane region" description="Helical" evidence="1">
    <location>
        <begin position="14"/>
        <end position="35"/>
    </location>
</feature>
<reference evidence="3 8" key="4">
    <citation type="submission" date="2014-04" db="EMBL/GenBank/DDBJ databases">
        <title>Transcriptional profiles of Haloferax mediterranei on the basis of nitrogen availability.</title>
        <authorList>
            <person name="Bautista V."/>
        </authorList>
    </citation>
    <scope>NUCLEOTIDE SEQUENCE [LARGE SCALE GENOMIC DNA]</scope>
    <source>
        <strain evidence="3">ATCC 33500</strain>
        <strain evidence="8">ATCC 33500 / DSM 1411 / JCM 8866 / NBRC 14739 / NCIMB 2177 / R-4</strain>
    </source>
</reference>
<dbReference type="Proteomes" id="UP000027075">
    <property type="component" value="Chromosome"/>
</dbReference>
<dbReference type="OrthoDB" id="313482at2157"/>
<dbReference type="Pfam" id="PF24432">
    <property type="entry name" value="DUF7555"/>
    <property type="match status" value="1"/>
</dbReference>
<evidence type="ECO:0000313" key="8">
    <source>
        <dbReference type="Proteomes" id="UP000027075"/>
    </source>
</evidence>
<evidence type="ECO:0000313" key="6">
    <source>
        <dbReference type="Proteomes" id="UP000006469"/>
    </source>
</evidence>